<feature type="compositionally biased region" description="Basic residues" evidence="1">
    <location>
        <begin position="13"/>
        <end position="22"/>
    </location>
</feature>
<evidence type="ECO:0000313" key="3">
    <source>
        <dbReference type="EMBL" id="KHJ32911.1"/>
    </source>
</evidence>
<comment type="caution">
    <text evidence="3">The sequence shown here is derived from an EMBL/GenBank/DDBJ whole genome shotgun (WGS) entry which is preliminary data.</text>
</comment>
<feature type="domain" description="DUF7896" evidence="2">
    <location>
        <begin position="413"/>
        <end position="498"/>
    </location>
</feature>
<keyword evidence="4" id="KW-1185">Reference proteome</keyword>
<evidence type="ECO:0000256" key="1">
    <source>
        <dbReference type="SAM" id="MobiDB-lite"/>
    </source>
</evidence>
<feature type="compositionally biased region" description="Polar residues" evidence="1">
    <location>
        <begin position="287"/>
        <end position="303"/>
    </location>
</feature>
<dbReference type="EMBL" id="JNVN01001729">
    <property type="protein sequence ID" value="KHJ32911.1"/>
    <property type="molecule type" value="Genomic_DNA"/>
</dbReference>
<dbReference type="InterPro" id="IPR057218">
    <property type="entry name" value="DUF7896"/>
</dbReference>
<evidence type="ECO:0000313" key="4">
    <source>
        <dbReference type="Proteomes" id="UP000030854"/>
    </source>
</evidence>
<gene>
    <name evidence="3" type="ORF">EV44_g1396</name>
</gene>
<feature type="region of interest" description="Disordered" evidence="1">
    <location>
        <begin position="459"/>
        <end position="486"/>
    </location>
</feature>
<dbReference type="PANTHER" id="PTHR42031:SF1">
    <property type="entry name" value="KEY LIME PATHOGENICITY PROTEIN"/>
    <property type="match status" value="1"/>
</dbReference>
<evidence type="ECO:0000259" key="2">
    <source>
        <dbReference type="Pfam" id="PF25438"/>
    </source>
</evidence>
<dbReference type="HOGENOM" id="CLU_015465_0_0_1"/>
<feature type="compositionally biased region" description="Polar residues" evidence="1">
    <location>
        <begin position="347"/>
        <end position="373"/>
    </location>
</feature>
<reference evidence="3 4" key="1">
    <citation type="journal article" date="2014" name="BMC Genomics">
        <title>Adaptive genomic structural variation in the grape powdery mildew pathogen, Erysiphe necator.</title>
        <authorList>
            <person name="Jones L."/>
            <person name="Riaz S."/>
            <person name="Morales-Cruz A."/>
            <person name="Amrine K.C."/>
            <person name="McGuire B."/>
            <person name="Gubler W.D."/>
            <person name="Walker M.A."/>
            <person name="Cantu D."/>
        </authorList>
    </citation>
    <scope>NUCLEOTIDE SEQUENCE [LARGE SCALE GENOMIC DNA]</scope>
    <source>
        <strain evidence="4">c</strain>
    </source>
</reference>
<proteinExistence type="predicted"/>
<feature type="region of interest" description="Disordered" evidence="1">
    <location>
        <begin position="1"/>
        <end position="22"/>
    </location>
</feature>
<protein>
    <submittedName>
        <fullName evidence="3">Putative key lime pathogenicity protein</fullName>
    </submittedName>
</protein>
<organism evidence="3 4">
    <name type="scientific">Uncinula necator</name>
    <name type="common">Grape powdery mildew</name>
    <dbReference type="NCBI Taxonomy" id="52586"/>
    <lineage>
        <taxon>Eukaryota</taxon>
        <taxon>Fungi</taxon>
        <taxon>Dikarya</taxon>
        <taxon>Ascomycota</taxon>
        <taxon>Pezizomycotina</taxon>
        <taxon>Leotiomycetes</taxon>
        <taxon>Erysiphales</taxon>
        <taxon>Erysiphaceae</taxon>
        <taxon>Erysiphe</taxon>
    </lineage>
</organism>
<dbReference type="STRING" id="52586.A0A0B1P7J5"/>
<feature type="compositionally biased region" description="Low complexity" evidence="1">
    <location>
        <begin position="310"/>
        <end position="320"/>
    </location>
</feature>
<dbReference type="Proteomes" id="UP000030854">
    <property type="component" value="Unassembled WGS sequence"/>
</dbReference>
<accession>A0A0B1P7J5</accession>
<dbReference type="Pfam" id="PF25438">
    <property type="entry name" value="DUF7896"/>
    <property type="match status" value="1"/>
</dbReference>
<feature type="region of interest" description="Disordered" evidence="1">
    <location>
        <begin position="282"/>
        <end position="378"/>
    </location>
</feature>
<sequence>MATTLSDEGPKILSKKRERQRNRYHLNLRRASNNNLHQLPIHKANRRFSSHVPQNQSSRELAIANWESMDPSNMRRCFSELYKTGSMIHIDSELDSSEISTTGFFSIPENMPPPSHKDSQQNFSNLKNLNCPEMENFKNYSFTEQKTSAPLFKSDESKVLDQVIGMEELVDYINRQNDRPSSPTAMIMISPLTTQFNHALYSLPASSLSVTGSCTPATSMTSMTSMSRQSSVCGGLPERDDISQFNSMVPLSITESQPVREQIWGSFQNSYPSPIDDNFLQVGPCKMSTSPQISSTQGCTSVGTMEKSPSKQSSSSSSPSNRSFRRLQEQNNLAVSRPIVPKGVYKNTKSPTKTLPLSQSKKSCAKNTPSKPNYQRPKHRRVHCRFCNSHPEGFRGEHELRRHHDREHNTIVLRYICVEPDDGLDHPQPVFPLSQCKACSQQMKKYNAYYNAAAHLRRAHFNPKSKTRSKNNLDDSKRGGKGGGDWPSMKELKYWMKELEESHESALANVTNTDAGGITVNENCKTLGDLPQYNEFPILQATSDKALNLLSLVPCDSTSSFINTNMPDINTNLDIMETNSYCVDSSFRNSLTQQYPLLNSSSFLVEPSLNYSDPFNRSFQSIIEPTQCPGAPPISNLDLITN</sequence>
<dbReference type="PANTHER" id="PTHR42031">
    <property type="entry name" value="KEY LIME PATHOGENICITY PROTEIN"/>
    <property type="match status" value="1"/>
</dbReference>
<dbReference type="AlphaFoldDB" id="A0A0B1P7J5"/>
<feature type="compositionally biased region" description="Basic residues" evidence="1">
    <location>
        <begin position="459"/>
        <end position="469"/>
    </location>
</feature>
<name>A0A0B1P7J5_UNCNE</name>